<proteinExistence type="predicted"/>
<comment type="caution">
    <text evidence="1">The sequence shown here is derived from an EMBL/GenBank/DDBJ whole genome shotgun (WGS) entry which is preliminary data.</text>
</comment>
<name>A0A853BY22_9ACTN</name>
<dbReference type="Proteomes" id="UP000530424">
    <property type="component" value="Unassembled WGS sequence"/>
</dbReference>
<dbReference type="EMBL" id="JACCFP010000001">
    <property type="protein sequence ID" value="NYI99391.1"/>
    <property type="molecule type" value="Genomic_DNA"/>
</dbReference>
<dbReference type="RefSeq" id="WP_179666046.1">
    <property type="nucleotide sequence ID" value="NZ_JACCFP010000001.1"/>
</dbReference>
<reference evidence="1 2" key="1">
    <citation type="submission" date="2020-07" db="EMBL/GenBank/DDBJ databases">
        <title>Sequencing the genomes of 1000 actinobacteria strains.</title>
        <authorList>
            <person name="Klenk H.-P."/>
        </authorList>
    </citation>
    <scope>NUCLEOTIDE SEQUENCE [LARGE SCALE GENOMIC DNA]</scope>
    <source>
        <strain evidence="1 2">DSM 103833</strain>
    </source>
</reference>
<keyword evidence="2" id="KW-1185">Reference proteome</keyword>
<gene>
    <name evidence="1" type="ORF">HNR19_000090</name>
</gene>
<organism evidence="1 2">
    <name type="scientific">Nocardioides thalensis</name>
    <dbReference type="NCBI Taxonomy" id="1914755"/>
    <lineage>
        <taxon>Bacteria</taxon>
        <taxon>Bacillati</taxon>
        <taxon>Actinomycetota</taxon>
        <taxon>Actinomycetes</taxon>
        <taxon>Propionibacteriales</taxon>
        <taxon>Nocardioidaceae</taxon>
        <taxon>Nocardioides</taxon>
    </lineage>
</organism>
<evidence type="ECO:0000313" key="2">
    <source>
        <dbReference type="Proteomes" id="UP000530424"/>
    </source>
</evidence>
<dbReference type="AlphaFoldDB" id="A0A853BY22"/>
<accession>A0A853BY22</accession>
<protein>
    <submittedName>
        <fullName evidence="1">Uncharacterized protein</fullName>
    </submittedName>
</protein>
<sequence>MRDNLTSSIAVTHHVLGERLRRAEQSAPTPERPRDRFPTTDTFLASTSRHVGAINAVLVPAVRRLSPDGHDVAQDLVERSRRLEWAMAQAKAKLYGSTYAIRRSWTSIWADVHERFEELLTAEERAVERLGATIDEQARDDLSDRIYQAELAAPTRPHPYLPHRGLPGRMARGVAHGVDRFWDIRPKAG</sequence>
<evidence type="ECO:0000313" key="1">
    <source>
        <dbReference type="EMBL" id="NYI99391.1"/>
    </source>
</evidence>